<evidence type="ECO:0000313" key="18">
    <source>
        <dbReference type="Proteomes" id="UP001152523"/>
    </source>
</evidence>
<evidence type="ECO:0000256" key="5">
    <source>
        <dbReference type="ARBA" id="ARBA00012251"/>
    </source>
</evidence>
<comment type="function">
    <text evidence="3">Might act as an E3 ubiquitin-protein ligase, or as part of E3 complex, which accepts ubiquitin from specific E2 ubiquitin-conjugating enzymes and then transfers it to substrates.</text>
</comment>
<dbReference type="Pfam" id="PF01485">
    <property type="entry name" value="IBR"/>
    <property type="match status" value="1"/>
</dbReference>
<comment type="cofactor">
    <cofactor evidence="2">
        <name>Zn(2+)</name>
        <dbReference type="ChEBI" id="CHEBI:29105"/>
    </cofactor>
</comment>
<keyword evidence="7" id="KW-0479">Metal-binding</keyword>
<dbReference type="AlphaFoldDB" id="A0AAV0D8T2"/>
<evidence type="ECO:0000256" key="3">
    <source>
        <dbReference type="ARBA" id="ARBA00003976"/>
    </source>
</evidence>
<organism evidence="17 18">
    <name type="scientific">Cuscuta epithymum</name>
    <dbReference type="NCBI Taxonomy" id="186058"/>
    <lineage>
        <taxon>Eukaryota</taxon>
        <taxon>Viridiplantae</taxon>
        <taxon>Streptophyta</taxon>
        <taxon>Embryophyta</taxon>
        <taxon>Tracheophyta</taxon>
        <taxon>Spermatophyta</taxon>
        <taxon>Magnoliopsida</taxon>
        <taxon>eudicotyledons</taxon>
        <taxon>Gunneridae</taxon>
        <taxon>Pentapetalae</taxon>
        <taxon>asterids</taxon>
        <taxon>lamiids</taxon>
        <taxon>Solanales</taxon>
        <taxon>Convolvulaceae</taxon>
        <taxon>Cuscuteae</taxon>
        <taxon>Cuscuta</taxon>
        <taxon>Cuscuta subgen. Cuscuta</taxon>
    </lineage>
</organism>
<dbReference type="Gene3D" id="3.10.110.10">
    <property type="entry name" value="Ubiquitin Conjugating Enzyme"/>
    <property type="match status" value="1"/>
</dbReference>
<feature type="domain" description="RWD" evidence="15">
    <location>
        <begin position="212"/>
        <end position="347"/>
    </location>
</feature>
<dbReference type="FunFam" id="1.20.120.1750:FF:000029">
    <property type="entry name" value="RBR-type E3 ubiquitin transferase"/>
    <property type="match status" value="1"/>
</dbReference>
<dbReference type="InterPro" id="IPR001841">
    <property type="entry name" value="Znf_RING"/>
</dbReference>
<dbReference type="GO" id="GO:0016567">
    <property type="term" value="P:protein ubiquitination"/>
    <property type="evidence" value="ECO:0007669"/>
    <property type="project" value="InterPro"/>
</dbReference>
<name>A0AAV0D8T2_9ASTE</name>
<proteinExistence type="inferred from homology"/>
<feature type="region of interest" description="Disordered" evidence="13">
    <location>
        <begin position="135"/>
        <end position="159"/>
    </location>
</feature>
<keyword evidence="9 12" id="KW-0863">Zinc-finger</keyword>
<feature type="compositionally biased region" description="Acidic residues" evidence="13">
    <location>
        <begin position="107"/>
        <end position="117"/>
    </location>
</feature>
<evidence type="ECO:0000256" key="10">
    <source>
        <dbReference type="ARBA" id="ARBA00022786"/>
    </source>
</evidence>
<evidence type="ECO:0000256" key="11">
    <source>
        <dbReference type="ARBA" id="ARBA00022833"/>
    </source>
</evidence>
<dbReference type="SMART" id="SM00184">
    <property type="entry name" value="RING"/>
    <property type="match status" value="3"/>
</dbReference>
<sequence>MSRRTKPNNYYYQRKQHGDNWIVKPKDEPSRNASSSSATSETDPSVSAEVLSKDKSLEKNPRNPRWMSRNRYRQAAKHRFLQKTQQIGLPKCENQDGSISEFGGGTEPDDPSAEEDSERVLKENYGEIRVGIEEIKDGSRSECGGGTEPDDPSAEEDSERVLKENYGEIRVGTEEIKDGSDLRRRLEELRLGVEEPELSEELLKINGQAQEDELLALDSIYGDNIFHLDRQNGLRCVQIHIHIDVPKELTVSVNLKASTISTQSGDSVPDFRYSFRVEHLPPITLSCLLPESYPSDLPPHFTMSVQWLKSSKISQLCHFLDSIWKEQPGQEVIYQWVEWLQSSSLSYLQFDQELQLSLYDVGVIEDRRAISGSSSPDIDIPLLRSYDKEHRYEFFIKNIQECCICIGEYPGSEFVRLPCEHFFCCKCMKTFSKMHVKEGTLSKLLCPSAKCGGAIPPGLLKQLLDEEGFEQWERLMLQKTLESMSDVCYCPRCETICIEDEDNHAQCPTCFFSFCTLCRDKRHIGVACMSPEMKLHILKERQNSSQLNGKQRHREQEMINELLSMKEIVRSAKQCPSCKMAITRSEGCNKMVCENCGQYFCYSCNKAIGGYDHFRDGQCELFPVETIQMWEERMNDRQVVGRFMAQQLDAHRPGHTCPICGQQNAKVGNNNHILCWACQNHYCYLCRKTLKRSSHHFGPKGCKQHTLE</sequence>
<evidence type="ECO:0000256" key="13">
    <source>
        <dbReference type="SAM" id="MobiDB-lite"/>
    </source>
</evidence>
<feature type="domain" description="RING-type" evidence="14">
    <location>
        <begin position="402"/>
        <end position="450"/>
    </location>
</feature>
<evidence type="ECO:0000256" key="7">
    <source>
        <dbReference type="ARBA" id="ARBA00022723"/>
    </source>
</evidence>
<evidence type="ECO:0000256" key="6">
    <source>
        <dbReference type="ARBA" id="ARBA00022679"/>
    </source>
</evidence>
<evidence type="ECO:0000256" key="1">
    <source>
        <dbReference type="ARBA" id="ARBA00001798"/>
    </source>
</evidence>
<evidence type="ECO:0000256" key="12">
    <source>
        <dbReference type="PROSITE-ProRule" id="PRU00175"/>
    </source>
</evidence>
<keyword evidence="6" id="KW-0808">Transferase</keyword>
<dbReference type="SUPFAM" id="SSF57850">
    <property type="entry name" value="RING/U-box"/>
    <property type="match status" value="4"/>
</dbReference>
<evidence type="ECO:0000259" key="14">
    <source>
        <dbReference type="PROSITE" id="PS50089"/>
    </source>
</evidence>
<dbReference type="SMART" id="SM00591">
    <property type="entry name" value="RWD"/>
    <property type="match status" value="1"/>
</dbReference>
<dbReference type="SUPFAM" id="SSF54495">
    <property type="entry name" value="UBC-like"/>
    <property type="match status" value="1"/>
</dbReference>
<dbReference type="Gene3D" id="1.20.120.1750">
    <property type="match status" value="1"/>
</dbReference>
<dbReference type="Pfam" id="PF26200">
    <property type="entry name" value="Rcat_RNF216"/>
    <property type="match status" value="1"/>
</dbReference>
<evidence type="ECO:0000256" key="9">
    <source>
        <dbReference type="ARBA" id="ARBA00022771"/>
    </source>
</evidence>
<dbReference type="SMART" id="SM00647">
    <property type="entry name" value="IBR"/>
    <property type="match status" value="2"/>
</dbReference>
<keyword evidence="11" id="KW-0862">Zinc</keyword>
<dbReference type="CDD" id="cd20341">
    <property type="entry name" value="BRcat_RBR_RNF14"/>
    <property type="match status" value="1"/>
</dbReference>
<feature type="region of interest" description="Disordered" evidence="13">
    <location>
        <begin position="1"/>
        <end position="119"/>
    </location>
</feature>
<dbReference type="PROSITE" id="PS51873">
    <property type="entry name" value="TRIAD"/>
    <property type="match status" value="1"/>
</dbReference>
<evidence type="ECO:0000313" key="17">
    <source>
        <dbReference type="EMBL" id="CAH9092912.1"/>
    </source>
</evidence>
<dbReference type="GO" id="GO:0008270">
    <property type="term" value="F:zinc ion binding"/>
    <property type="evidence" value="ECO:0007669"/>
    <property type="project" value="UniProtKB-KW"/>
</dbReference>
<feature type="compositionally biased region" description="Basic residues" evidence="13">
    <location>
        <begin position="68"/>
        <end position="81"/>
    </location>
</feature>
<evidence type="ECO:0000256" key="4">
    <source>
        <dbReference type="ARBA" id="ARBA00005884"/>
    </source>
</evidence>
<dbReference type="InterPro" id="IPR031127">
    <property type="entry name" value="E3_UB_ligase_RBR"/>
</dbReference>
<comment type="catalytic activity">
    <reaction evidence="1">
        <text>[E2 ubiquitin-conjugating enzyme]-S-ubiquitinyl-L-cysteine + [acceptor protein]-L-lysine = [E2 ubiquitin-conjugating enzyme]-L-cysteine + [acceptor protein]-N(6)-ubiquitinyl-L-lysine.</text>
        <dbReference type="EC" id="2.3.2.31"/>
    </reaction>
</comment>
<dbReference type="Pfam" id="PF05773">
    <property type="entry name" value="RWD"/>
    <property type="match status" value="1"/>
</dbReference>
<dbReference type="Proteomes" id="UP001152523">
    <property type="component" value="Unassembled WGS sequence"/>
</dbReference>
<accession>A0AAV0D8T2</accession>
<dbReference type="InterPro" id="IPR006575">
    <property type="entry name" value="RWD_dom"/>
</dbReference>
<dbReference type="InterPro" id="IPR002867">
    <property type="entry name" value="IBR_dom"/>
</dbReference>
<gene>
    <name evidence="17" type="ORF">CEPIT_LOCUS12285</name>
</gene>
<dbReference type="EC" id="2.3.2.31" evidence="5"/>
<feature type="domain" description="RING-type" evidence="16">
    <location>
        <begin position="398"/>
        <end position="624"/>
    </location>
</feature>
<dbReference type="GO" id="GO:0061630">
    <property type="term" value="F:ubiquitin protein ligase activity"/>
    <property type="evidence" value="ECO:0007669"/>
    <property type="project" value="UniProtKB-EC"/>
</dbReference>
<dbReference type="PROSITE" id="PS50908">
    <property type="entry name" value="RWD"/>
    <property type="match status" value="1"/>
</dbReference>
<dbReference type="InterPro" id="IPR044066">
    <property type="entry name" value="TRIAD_supradom"/>
</dbReference>
<dbReference type="PROSITE" id="PS50089">
    <property type="entry name" value="ZF_RING_2"/>
    <property type="match status" value="1"/>
</dbReference>
<keyword evidence="18" id="KW-1185">Reference proteome</keyword>
<dbReference type="Gene3D" id="3.30.40.10">
    <property type="entry name" value="Zinc/RING finger domain, C3HC4 (zinc finger)"/>
    <property type="match status" value="1"/>
</dbReference>
<protein>
    <recommendedName>
        <fullName evidence="5">RBR-type E3 ubiquitin transferase</fullName>
        <ecNumber evidence="5">2.3.2.31</ecNumber>
    </recommendedName>
</protein>
<reference evidence="17" key="1">
    <citation type="submission" date="2022-07" db="EMBL/GenBank/DDBJ databases">
        <authorList>
            <person name="Macas J."/>
            <person name="Novak P."/>
            <person name="Neumann P."/>
        </authorList>
    </citation>
    <scope>NUCLEOTIDE SEQUENCE</scope>
</reference>
<dbReference type="PROSITE" id="PS00518">
    <property type="entry name" value="ZF_RING_1"/>
    <property type="match status" value="1"/>
</dbReference>
<feature type="compositionally biased region" description="Basic and acidic residues" evidence="13">
    <location>
        <begin position="51"/>
        <end position="61"/>
    </location>
</feature>
<comment type="caution">
    <text evidence="17">The sequence shown here is derived from an EMBL/GenBank/DDBJ whole genome shotgun (WGS) entry which is preliminary data.</text>
</comment>
<comment type="similarity">
    <text evidence="4">Belongs to the RBR family. Ariadne subfamily.</text>
</comment>
<feature type="compositionally biased region" description="Low complexity" evidence="13">
    <location>
        <begin position="31"/>
        <end position="47"/>
    </location>
</feature>
<evidence type="ECO:0000259" key="15">
    <source>
        <dbReference type="PROSITE" id="PS50908"/>
    </source>
</evidence>
<dbReference type="EMBL" id="CAMAPF010000075">
    <property type="protein sequence ID" value="CAH9092912.1"/>
    <property type="molecule type" value="Genomic_DNA"/>
</dbReference>
<dbReference type="InterPro" id="IPR017907">
    <property type="entry name" value="Znf_RING_CS"/>
</dbReference>
<dbReference type="InterPro" id="IPR016135">
    <property type="entry name" value="UBQ-conjugating_enzyme/RWD"/>
</dbReference>
<evidence type="ECO:0000256" key="8">
    <source>
        <dbReference type="ARBA" id="ARBA00022737"/>
    </source>
</evidence>
<dbReference type="InterPro" id="IPR013083">
    <property type="entry name" value="Znf_RING/FYVE/PHD"/>
</dbReference>
<evidence type="ECO:0000259" key="16">
    <source>
        <dbReference type="PROSITE" id="PS51873"/>
    </source>
</evidence>
<keyword evidence="10" id="KW-0833">Ubl conjugation pathway</keyword>
<keyword evidence="8" id="KW-0677">Repeat</keyword>
<evidence type="ECO:0000256" key="2">
    <source>
        <dbReference type="ARBA" id="ARBA00001947"/>
    </source>
</evidence>
<dbReference type="CDD" id="cd23820">
    <property type="entry name" value="RWD_RNF14"/>
    <property type="match status" value="1"/>
</dbReference>
<feature type="compositionally biased region" description="Acidic residues" evidence="13">
    <location>
        <begin position="148"/>
        <end position="158"/>
    </location>
</feature>
<dbReference type="FunFam" id="3.30.40.10:FF:000358">
    <property type="entry name" value="RBR-type E3 ubiquitin transferase"/>
    <property type="match status" value="1"/>
</dbReference>
<dbReference type="PANTHER" id="PTHR11685">
    <property type="entry name" value="RBR FAMILY RING FINGER AND IBR DOMAIN-CONTAINING"/>
    <property type="match status" value="1"/>
</dbReference>